<dbReference type="EMBL" id="LQYY01000021">
    <property type="protein sequence ID" value="KYD34966.1"/>
    <property type="molecule type" value="Genomic_DNA"/>
</dbReference>
<protein>
    <submittedName>
        <fullName evidence="1">Uncharacterized protein</fullName>
    </submittedName>
</protein>
<sequence>MEKQEQIHWLLDSRQMEIEYLKEIIRSLGNTKERLLDIITNPGNYDEQTVQRAWDHLKMIDLRLLGEKDWVKIHNEMINVKRELKKIRKWCRQRKRDHGDGK</sequence>
<dbReference type="AlphaFoldDB" id="A0A150NE60"/>
<dbReference type="Proteomes" id="UP000075517">
    <property type="component" value="Unassembled WGS sequence"/>
</dbReference>
<dbReference type="PATRIC" id="fig|1422.17.peg.1849"/>
<dbReference type="PIRSF" id="PIRSF001399">
    <property type="entry name" value="DHquinase_II"/>
    <property type="match status" value="1"/>
</dbReference>
<reference evidence="1 2" key="1">
    <citation type="submission" date="2016-01" db="EMBL/GenBank/DDBJ databases">
        <title>Draft Genome Sequences of Seven Thermophilic Sporeformers Isolated from Foods.</title>
        <authorList>
            <person name="Berendsen E.M."/>
            <person name="Wells-Bennik M.H."/>
            <person name="Krawcyk A.O."/>
            <person name="De Jong A."/>
            <person name="Holsappel S."/>
            <person name="Eijlander R.T."/>
            <person name="Kuipers O.P."/>
        </authorList>
    </citation>
    <scope>NUCLEOTIDE SEQUENCE [LARGE SCALE GENOMIC DNA]</scope>
    <source>
        <strain evidence="1 2">B4114</strain>
    </source>
</reference>
<organism evidence="1 2">
    <name type="scientific">Geobacillus stearothermophilus</name>
    <name type="common">Bacillus stearothermophilus</name>
    <dbReference type="NCBI Taxonomy" id="1422"/>
    <lineage>
        <taxon>Bacteria</taxon>
        <taxon>Bacillati</taxon>
        <taxon>Bacillota</taxon>
        <taxon>Bacilli</taxon>
        <taxon>Bacillales</taxon>
        <taxon>Anoxybacillaceae</taxon>
        <taxon>Geobacillus</taxon>
    </lineage>
</organism>
<proteinExistence type="predicted"/>
<dbReference type="GO" id="GO:0003855">
    <property type="term" value="F:3-dehydroquinate dehydratase activity"/>
    <property type="evidence" value="ECO:0007669"/>
    <property type="project" value="InterPro"/>
</dbReference>
<comment type="caution">
    <text evidence="1">The sequence shown here is derived from an EMBL/GenBank/DDBJ whole genome shotgun (WGS) entry which is preliminary data.</text>
</comment>
<accession>A0A150NE60</accession>
<dbReference type="RefSeq" id="WP_061580554.1">
    <property type="nucleotide sequence ID" value="NZ_JARTKT010000194.1"/>
</dbReference>
<dbReference type="InterPro" id="IPR001874">
    <property type="entry name" value="DHquinase_II"/>
</dbReference>
<gene>
    <name evidence="1" type="ORF">B4114_3026</name>
</gene>
<evidence type="ECO:0000313" key="2">
    <source>
        <dbReference type="Proteomes" id="UP000075517"/>
    </source>
</evidence>
<evidence type="ECO:0000313" key="1">
    <source>
        <dbReference type="EMBL" id="KYD34966.1"/>
    </source>
</evidence>
<name>A0A150NE60_GEOSE</name>